<proteinExistence type="predicted"/>
<sequence length="62" mass="6749">MASSLAPPLQETAPRPRATPASQRRTGKRSRARSNAIQSANEDWHAASPARRGSCRKIKLPV</sequence>
<feature type="compositionally biased region" description="Basic residues" evidence="1">
    <location>
        <begin position="53"/>
        <end position="62"/>
    </location>
</feature>
<evidence type="ECO:0000313" key="2">
    <source>
        <dbReference type="EMBL" id="PCH43571.1"/>
    </source>
</evidence>
<feature type="region of interest" description="Disordered" evidence="1">
    <location>
        <begin position="1"/>
        <end position="62"/>
    </location>
</feature>
<name>A0A2H3JNV3_WOLCO</name>
<accession>A0A2H3JNV3</accession>
<reference evidence="2 3" key="1">
    <citation type="journal article" date="2012" name="Science">
        <title>The Paleozoic origin of enzymatic lignin decomposition reconstructed from 31 fungal genomes.</title>
        <authorList>
            <person name="Floudas D."/>
            <person name="Binder M."/>
            <person name="Riley R."/>
            <person name="Barry K."/>
            <person name="Blanchette R.A."/>
            <person name="Henrissat B."/>
            <person name="Martinez A.T."/>
            <person name="Otillar R."/>
            <person name="Spatafora J.W."/>
            <person name="Yadav J.S."/>
            <person name="Aerts A."/>
            <person name="Benoit I."/>
            <person name="Boyd A."/>
            <person name="Carlson A."/>
            <person name="Copeland A."/>
            <person name="Coutinho P.M."/>
            <person name="de Vries R.P."/>
            <person name="Ferreira P."/>
            <person name="Findley K."/>
            <person name="Foster B."/>
            <person name="Gaskell J."/>
            <person name="Glotzer D."/>
            <person name="Gorecki P."/>
            <person name="Heitman J."/>
            <person name="Hesse C."/>
            <person name="Hori C."/>
            <person name="Igarashi K."/>
            <person name="Jurgens J.A."/>
            <person name="Kallen N."/>
            <person name="Kersten P."/>
            <person name="Kohler A."/>
            <person name="Kuees U."/>
            <person name="Kumar T.K.A."/>
            <person name="Kuo A."/>
            <person name="LaButti K."/>
            <person name="Larrondo L.F."/>
            <person name="Lindquist E."/>
            <person name="Ling A."/>
            <person name="Lombard V."/>
            <person name="Lucas S."/>
            <person name="Lundell T."/>
            <person name="Martin R."/>
            <person name="McLaughlin D.J."/>
            <person name="Morgenstern I."/>
            <person name="Morin E."/>
            <person name="Murat C."/>
            <person name="Nagy L.G."/>
            <person name="Nolan M."/>
            <person name="Ohm R.A."/>
            <person name="Patyshakuliyeva A."/>
            <person name="Rokas A."/>
            <person name="Ruiz-Duenas F.J."/>
            <person name="Sabat G."/>
            <person name="Salamov A."/>
            <person name="Samejima M."/>
            <person name="Schmutz J."/>
            <person name="Slot J.C."/>
            <person name="St John F."/>
            <person name="Stenlid J."/>
            <person name="Sun H."/>
            <person name="Sun S."/>
            <person name="Syed K."/>
            <person name="Tsang A."/>
            <person name="Wiebenga A."/>
            <person name="Young D."/>
            <person name="Pisabarro A."/>
            <person name="Eastwood D.C."/>
            <person name="Martin F."/>
            <person name="Cullen D."/>
            <person name="Grigoriev I.V."/>
            <person name="Hibbett D.S."/>
        </authorList>
    </citation>
    <scope>NUCLEOTIDE SEQUENCE [LARGE SCALE GENOMIC DNA]</scope>
    <source>
        <strain evidence="2 3">MD-104</strain>
    </source>
</reference>
<evidence type="ECO:0000313" key="3">
    <source>
        <dbReference type="Proteomes" id="UP000218811"/>
    </source>
</evidence>
<keyword evidence="3" id="KW-1185">Reference proteome</keyword>
<evidence type="ECO:0000256" key="1">
    <source>
        <dbReference type="SAM" id="MobiDB-lite"/>
    </source>
</evidence>
<organism evidence="2 3">
    <name type="scientific">Wolfiporia cocos (strain MD-104)</name>
    <name type="common">Brown rot fungus</name>
    <dbReference type="NCBI Taxonomy" id="742152"/>
    <lineage>
        <taxon>Eukaryota</taxon>
        <taxon>Fungi</taxon>
        <taxon>Dikarya</taxon>
        <taxon>Basidiomycota</taxon>
        <taxon>Agaricomycotina</taxon>
        <taxon>Agaricomycetes</taxon>
        <taxon>Polyporales</taxon>
        <taxon>Phaeolaceae</taxon>
        <taxon>Wolfiporia</taxon>
    </lineage>
</organism>
<protein>
    <submittedName>
        <fullName evidence="2">Uncharacterized protein</fullName>
    </submittedName>
</protein>
<dbReference type="EMBL" id="KB468146">
    <property type="protein sequence ID" value="PCH43571.1"/>
    <property type="molecule type" value="Genomic_DNA"/>
</dbReference>
<dbReference type="AlphaFoldDB" id="A0A2H3JNV3"/>
<dbReference type="Proteomes" id="UP000218811">
    <property type="component" value="Unassembled WGS sequence"/>
</dbReference>
<gene>
    <name evidence="2" type="ORF">WOLCODRAFT_153622</name>
</gene>